<accession>A0ABS8V6K5</accession>
<dbReference type="InterPro" id="IPR017441">
    <property type="entry name" value="Protein_kinase_ATP_BS"/>
</dbReference>
<dbReference type="Gene3D" id="1.10.510.10">
    <property type="entry name" value="Transferase(Phosphotransferase) domain 1"/>
    <property type="match status" value="1"/>
</dbReference>
<evidence type="ECO:0000256" key="7">
    <source>
        <dbReference type="SAM" id="MobiDB-lite"/>
    </source>
</evidence>
<feature type="region of interest" description="Disordered" evidence="7">
    <location>
        <begin position="1"/>
        <end position="29"/>
    </location>
</feature>
<feature type="compositionally biased region" description="Basic and acidic residues" evidence="7">
    <location>
        <begin position="15"/>
        <end position="29"/>
    </location>
</feature>
<keyword evidence="10" id="KW-1185">Reference proteome</keyword>
<proteinExistence type="inferred from homology"/>
<dbReference type="SUPFAM" id="SSF56112">
    <property type="entry name" value="Protein kinase-like (PK-like)"/>
    <property type="match status" value="1"/>
</dbReference>
<organism evidence="9 10">
    <name type="scientific">Datura stramonium</name>
    <name type="common">Jimsonweed</name>
    <name type="synonym">Common thornapple</name>
    <dbReference type="NCBI Taxonomy" id="4076"/>
    <lineage>
        <taxon>Eukaryota</taxon>
        <taxon>Viridiplantae</taxon>
        <taxon>Streptophyta</taxon>
        <taxon>Embryophyta</taxon>
        <taxon>Tracheophyta</taxon>
        <taxon>Spermatophyta</taxon>
        <taxon>Magnoliopsida</taxon>
        <taxon>eudicotyledons</taxon>
        <taxon>Gunneridae</taxon>
        <taxon>Pentapetalae</taxon>
        <taxon>asterids</taxon>
        <taxon>lamiids</taxon>
        <taxon>Solanales</taxon>
        <taxon>Solanaceae</taxon>
        <taxon>Solanoideae</taxon>
        <taxon>Datureae</taxon>
        <taxon>Datura</taxon>
    </lineage>
</organism>
<dbReference type="PROSITE" id="PS50011">
    <property type="entry name" value="PROTEIN_KINASE_DOM"/>
    <property type="match status" value="1"/>
</dbReference>
<keyword evidence="2" id="KW-0808">Transferase</keyword>
<evidence type="ECO:0000313" key="10">
    <source>
        <dbReference type="Proteomes" id="UP000823775"/>
    </source>
</evidence>
<sequence length="671" mass="74662">MGCICSKGSSEGDNVSEHDKDKDKEKEVYKSSVHMVAPLQREEIKVGLVNPKIEIPMKSKSKRTSESGLLSLLATKVEDDGKTRIIERPKEGHHKRRSTFDFGMQQPMSRVVSMPNGARGELEVAGWPSWLTSVAAEAIQGWLPRSVESFEKLNKIGQGTYSSVYKARDLKTNKIVAMKKVRFVNMDPESVRFMAREICILRKLDHPNVMKLEALVTSRISGSLYLVFEYMEHDLSGLAAAPWVKFTESQIKCYMQKLLRGLEHCHSRGVLHRDIKGSNLLIDDNGVLKIGDFGLATTFEPNQTQPLTSRVVTLWYRAPELLLGATEYGVAIDMWSAGCILAELFAGKPIMPGRTEVEQMHKIFKLCGSPSEEYWKKSKLPHATSFKPQHPYKRCVTDTFKDFPPSALALVDILLSIEPEKRGTASSALNSEFFNTKPLPCDPSSLPKYPPSKEYDAKIREEEARRQKPESVKGCGDESLSKSSRQSKGCTTTSIVGQGQSNISISVKYNPLEESGTRLPIEPPRVKNRNGFTHSTSVIHPNAAGYDRKVKEDSCVSQNGREFLRQGSHKSRAVGYFSSVHSKRDDEPSYGDSTVYVPKKSRLLCSGPLVPPGGSMEDMLKEHERQIQEAVRKARESSGCKCSSGCSGNSLVRISFNADCGENQVAPNLQH</sequence>
<feature type="domain" description="Protein kinase" evidence="8">
    <location>
        <begin position="150"/>
        <end position="434"/>
    </location>
</feature>
<evidence type="ECO:0000256" key="3">
    <source>
        <dbReference type="ARBA" id="ARBA00022741"/>
    </source>
</evidence>
<dbReference type="PROSITE" id="PS00108">
    <property type="entry name" value="PROTEIN_KINASE_ST"/>
    <property type="match status" value="1"/>
</dbReference>
<dbReference type="PANTHER" id="PTHR24056">
    <property type="entry name" value="CELL DIVISION PROTEIN KINASE"/>
    <property type="match status" value="1"/>
</dbReference>
<dbReference type="InterPro" id="IPR050108">
    <property type="entry name" value="CDK"/>
</dbReference>
<comment type="caution">
    <text evidence="9">The sequence shown here is derived from an EMBL/GenBank/DDBJ whole genome shotgun (WGS) entry which is preliminary data.</text>
</comment>
<dbReference type="SMART" id="SM00220">
    <property type="entry name" value="S_TKc"/>
    <property type="match status" value="1"/>
</dbReference>
<evidence type="ECO:0000256" key="5">
    <source>
        <dbReference type="ARBA" id="ARBA00022840"/>
    </source>
</evidence>
<reference evidence="9 10" key="1">
    <citation type="journal article" date="2021" name="BMC Genomics">
        <title>Datura genome reveals duplications of psychoactive alkaloid biosynthetic genes and high mutation rate following tissue culture.</title>
        <authorList>
            <person name="Rajewski A."/>
            <person name="Carter-House D."/>
            <person name="Stajich J."/>
            <person name="Litt A."/>
        </authorList>
    </citation>
    <scope>NUCLEOTIDE SEQUENCE [LARGE SCALE GENOMIC DNA]</scope>
    <source>
        <strain evidence="9">AR-01</strain>
    </source>
</reference>
<feature type="binding site" evidence="6">
    <location>
        <position position="179"/>
    </location>
    <ligand>
        <name>ATP</name>
        <dbReference type="ChEBI" id="CHEBI:30616"/>
    </ligand>
</feature>
<evidence type="ECO:0000313" key="9">
    <source>
        <dbReference type="EMBL" id="MCD9641800.1"/>
    </source>
</evidence>
<evidence type="ECO:0000256" key="2">
    <source>
        <dbReference type="ARBA" id="ARBA00022679"/>
    </source>
</evidence>
<keyword evidence="5 6" id="KW-0067">ATP-binding</keyword>
<dbReference type="InterPro" id="IPR008271">
    <property type="entry name" value="Ser/Thr_kinase_AS"/>
</dbReference>
<protein>
    <recommendedName>
        <fullName evidence="8">Protein kinase domain-containing protein</fullName>
    </recommendedName>
</protein>
<evidence type="ECO:0000256" key="1">
    <source>
        <dbReference type="ARBA" id="ARBA00006485"/>
    </source>
</evidence>
<evidence type="ECO:0000256" key="6">
    <source>
        <dbReference type="PROSITE-ProRule" id="PRU10141"/>
    </source>
</evidence>
<dbReference type="InterPro" id="IPR011009">
    <property type="entry name" value="Kinase-like_dom_sf"/>
</dbReference>
<feature type="compositionally biased region" description="Basic and acidic residues" evidence="7">
    <location>
        <begin position="461"/>
        <end position="480"/>
    </location>
</feature>
<keyword evidence="4" id="KW-0418">Kinase</keyword>
<feature type="region of interest" description="Disordered" evidence="7">
    <location>
        <begin position="515"/>
        <end position="537"/>
    </location>
</feature>
<dbReference type="PROSITE" id="PS00107">
    <property type="entry name" value="PROTEIN_KINASE_ATP"/>
    <property type="match status" value="1"/>
</dbReference>
<feature type="region of interest" description="Disordered" evidence="7">
    <location>
        <begin position="461"/>
        <end position="495"/>
    </location>
</feature>
<evidence type="ECO:0000259" key="8">
    <source>
        <dbReference type="PROSITE" id="PS50011"/>
    </source>
</evidence>
<evidence type="ECO:0000256" key="4">
    <source>
        <dbReference type="ARBA" id="ARBA00022777"/>
    </source>
</evidence>
<dbReference type="Pfam" id="PF00069">
    <property type="entry name" value="Pkinase"/>
    <property type="match status" value="1"/>
</dbReference>
<dbReference type="EMBL" id="JACEIK010003462">
    <property type="protein sequence ID" value="MCD9641800.1"/>
    <property type="molecule type" value="Genomic_DNA"/>
</dbReference>
<keyword evidence="3 6" id="KW-0547">Nucleotide-binding</keyword>
<gene>
    <name evidence="9" type="ORF">HAX54_028244</name>
</gene>
<comment type="similarity">
    <text evidence="1">Belongs to the protein kinase superfamily. CMGC Ser/Thr protein kinase family. CDC2/CDKX subfamily.</text>
</comment>
<name>A0ABS8V6K5_DATST</name>
<feature type="compositionally biased region" description="Polar residues" evidence="7">
    <location>
        <begin position="481"/>
        <end position="495"/>
    </location>
</feature>
<dbReference type="Proteomes" id="UP000823775">
    <property type="component" value="Unassembled WGS sequence"/>
</dbReference>
<dbReference type="InterPro" id="IPR000719">
    <property type="entry name" value="Prot_kinase_dom"/>
</dbReference>
<dbReference type="Gene3D" id="3.30.200.20">
    <property type="entry name" value="Phosphorylase Kinase, domain 1"/>
    <property type="match status" value="1"/>
</dbReference>
<dbReference type="CDD" id="cd07840">
    <property type="entry name" value="STKc_CDK9_like"/>
    <property type="match status" value="1"/>
</dbReference>
<dbReference type="PANTHER" id="PTHR24056:SF384">
    <property type="entry name" value="PROTEIN KINASE SUPERFAMILY PROTEIN"/>
    <property type="match status" value="1"/>
</dbReference>